<dbReference type="PROSITE" id="PS51318">
    <property type="entry name" value="TAT"/>
    <property type="match status" value="1"/>
</dbReference>
<evidence type="ECO:0000313" key="4">
    <source>
        <dbReference type="EMBL" id="GDY76094.1"/>
    </source>
</evidence>
<feature type="chain" id="PRO_5020742884" description="Secreted protein" evidence="3">
    <location>
        <begin position="28"/>
        <end position="151"/>
    </location>
</feature>
<name>A0A4D4MWG8_STRAX</name>
<dbReference type="InterPro" id="IPR006311">
    <property type="entry name" value="TAT_signal"/>
</dbReference>
<dbReference type="AlphaFoldDB" id="A0A4D4MWG8"/>
<evidence type="ECO:0000313" key="5">
    <source>
        <dbReference type="Proteomes" id="UP000299211"/>
    </source>
</evidence>
<evidence type="ECO:0000256" key="3">
    <source>
        <dbReference type="SAM" id="SignalP"/>
    </source>
</evidence>
<keyword evidence="1 3" id="KW-0732">Signal</keyword>
<feature type="region of interest" description="Disordered" evidence="2">
    <location>
        <begin position="84"/>
        <end position="151"/>
    </location>
</feature>
<evidence type="ECO:0008006" key="6">
    <source>
        <dbReference type="Google" id="ProtNLM"/>
    </source>
</evidence>
<feature type="signal peptide" evidence="3">
    <location>
        <begin position="1"/>
        <end position="27"/>
    </location>
</feature>
<proteinExistence type="predicted"/>
<dbReference type="InterPro" id="IPR013517">
    <property type="entry name" value="FG-GAP"/>
</dbReference>
<gene>
    <name evidence="4" type="ORF">SAV31267_055790</name>
</gene>
<evidence type="ECO:0000256" key="1">
    <source>
        <dbReference type="ARBA" id="ARBA00022729"/>
    </source>
</evidence>
<feature type="compositionally biased region" description="Low complexity" evidence="2">
    <location>
        <begin position="95"/>
        <end position="145"/>
    </location>
</feature>
<reference evidence="4 5" key="1">
    <citation type="submission" date="2019-04" db="EMBL/GenBank/DDBJ databases">
        <title>Draft genome sequences of Streptomyces avermitilis ATCC 31267.</title>
        <authorList>
            <person name="Komaki H."/>
            <person name="Tamura T."/>
            <person name="Hosoyama A."/>
        </authorList>
    </citation>
    <scope>NUCLEOTIDE SEQUENCE [LARGE SCALE GENOMIC DNA]</scope>
    <source>
        <strain evidence="4 5">ATCC 31267</strain>
    </source>
</reference>
<dbReference type="InterPro" id="IPR028994">
    <property type="entry name" value="Integrin_alpha_N"/>
</dbReference>
<organism evidence="4 5">
    <name type="scientific">Streptomyces avermitilis</name>
    <dbReference type="NCBI Taxonomy" id="33903"/>
    <lineage>
        <taxon>Bacteria</taxon>
        <taxon>Bacillati</taxon>
        <taxon>Actinomycetota</taxon>
        <taxon>Actinomycetes</taxon>
        <taxon>Kitasatosporales</taxon>
        <taxon>Streptomycetaceae</taxon>
        <taxon>Streptomyces</taxon>
    </lineage>
</organism>
<dbReference type="Gene3D" id="2.130.10.130">
    <property type="entry name" value="Integrin alpha, N-terminal"/>
    <property type="match status" value="1"/>
</dbReference>
<dbReference type="Proteomes" id="UP000299211">
    <property type="component" value="Unassembled WGS sequence"/>
</dbReference>
<sequence length="151" mass="15284">MTHRIRRRSVLGCAALAALLTAPVALAAPAFAAPTTTPPVIDFNGDGFADLAISAPNATVSGVGEAGYLSVVYGSSAGADSAHPKLITRATEGVPGTSRSTTTSAAGRRPATSTRTATPTWSSAATARPWCSGAPRRAWAAAPRSPGRRTR</sequence>
<dbReference type="Pfam" id="PF01839">
    <property type="entry name" value="FG-GAP"/>
    <property type="match status" value="1"/>
</dbReference>
<comment type="caution">
    <text evidence="4">The sequence shown here is derived from an EMBL/GenBank/DDBJ whole genome shotgun (WGS) entry which is preliminary data.</text>
</comment>
<dbReference type="SUPFAM" id="SSF69318">
    <property type="entry name" value="Integrin alpha N-terminal domain"/>
    <property type="match status" value="1"/>
</dbReference>
<evidence type="ECO:0000256" key="2">
    <source>
        <dbReference type="SAM" id="MobiDB-lite"/>
    </source>
</evidence>
<accession>A0A4D4MWG8</accession>
<dbReference type="EMBL" id="BJHY01000001">
    <property type="protein sequence ID" value="GDY76094.1"/>
    <property type="molecule type" value="Genomic_DNA"/>
</dbReference>
<protein>
    <recommendedName>
        <fullName evidence="6">Secreted protein</fullName>
    </recommendedName>
</protein>